<accession>A0A9J6E3Y1</accession>
<reference evidence="1" key="1">
    <citation type="journal article" date="2020" name="Cell">
        <title>Large-Scale Comparative Analyses of Tick Genomes Elucidate Their Genetic Diversity and Vector Capacities.</title>
        <authorList>
            <consortium name="Tick Genome and Microbiome Consortium (TIGMIC)"/>
            <person name="Jia N."/>
            <person name="Wang J."/>
            <person name="Shi W."/>
            <person name="Du L."/>
            <person name="Sun Y."/>
            <person name="Zhan W."/>
            <person name="Jiang J.F."/>
            <person name="Wang Q."/>
            <person name="Zhang B."/>
            <person name="Ji P."/>
            <person name="Bell-Sakyi L."/>
            <person name="Cui X.M."/>
            <person name="Yuan T.T."/>
            <person name="Jiang B.G."/>
            <person name="Yang W.F."/>
            <person name="Lam T.T."/>
            <person name="Chang Q.C."/>
            <person name="Ding S.J."/>
            <person name="Wang X.J."/>
            <person name="Zhu J.G."/>
            <person name="Ruan X.D."/>
            <person name="Zhao L."/>
            <person name="Wei J.T."/>
            <person name="Ye R.Z."/>
            <person name="Que T.C."/>
            <person name="Du C.H."/>
            <person name="Zhou Y.H."/>
            <person name="Cheng J.X."/>
            <person name="Dai P.F."/>
            <person name="Guo W.B."/>
            <person name="Han X.H."/>
            <person name="Huang E.J."/>
            <person name="Li L.F."/>
            <person name="Wei W."/>
            <person name="Gao Y.C."/>
            <person name="Liu J.Z."/>
            <person name="Shao H.Z."/>
            <person name="Wang X."/>
            <person name="Wang C.C."/>
            <person name="Yang T.C."/>
            <person name="Huo Q.B."/>
            <person name="Li W."/>
            <person name="Chen H.Y."/>
            <person name="Chen S.E."/>
            <person name="Zhou L.G."/>
            <person name="Ni X.B."/>
            <person name="Tian J.H."/>
            <person name="Sheng Y."/>
            <person name="Liu T."/>
            <person name="Pan Y.S."/>
            <person name="Xia L.Y."/>
            <person name="Li J."/>
            <person name="Zhao F."/>
            <person name="Cao W.C."/>
        </authorList>
    </citation>
    <scope>NUCLEOTIDE SEQUENCE</scope>
    <source>
        <strain evidence="1">Rmic-2018</strain>
    </source>
</reference>
<evidence type="ECO:0000313" key="2">
    <source>
        <dbReference type="Proteomes" id="UP000821866"/>
    </source>
</evidence>
<evidence type="ECO:0000313" key="1">
    <source>
        <dbReference type="EMBL" id="KAH8029004.1"/>
    </source>
</evidence>
<name>A0A9J6E3Y1_RHIMP</name>
<reference evidence="1" key="2">
    <citation type="submission" date="2021-09" db="EMBL/GenBank/DDBJ databases">
        <authorList>
            <person name="Jia N."/>
            <person name="Wang J."/>
            <person name="Shi W."/>
            <person name="Du L."/>
            <person name="Sun Y."/>
            <person name="Zhan W."/>
            <person name="Jiang J."/>
            <person name="Wang Q."/>
            <person name="Zhang B."/>
            <person name="Ji P."/>
            <person name="Sakyi L.B."/>
            <person name="Cui X."/>
            <person name="Yuan T."/>
            <person name="Jiang B."/>
            <person name="Yang W."/>
            <person name="Lam T.T.-Y."/>
            <person name="Chang Q."/>
            <person name="Ding S."/>
            <person name="Wang X."/>
            <person name="Zhu J."/>
            <person name="Ruan X."/>
            <person name="Zhao L."/>
            <person name="Wei J."/>
            <person name="Que T."/>
            <person name="Du C."/>
            <person name="Cheng J."/>
            <person name="Dai P."/>
            <person name="Han X."/>
            <person name="Huang E."/>
            <person name="Gao Y."/>
            <person name="Liu J."/>
            <person name="Shao H."/>
            <person name="Ye R."/>
            <person name="Li L."/>
            <person name="Wei W."/>
            <person name="Wang X."/>
            <person name="Wang C."/>
            <person name="Huo Q."/>
            <person name="Li W."/>
            <person name="Guo W."/>
            <person name="Chen H."/>
            <person name="Chen S."/>
            <person name="Zhou L."/>
            <person name="Zhou L."/>
            <person name="Ni X."/>
            <person name="Tian J."/>
            <person name="Zhou Y."/>
            <person name="Sheng Y."/>
            <person name="Liu T."/>
            <person name="Pan Y."/>
            <person name="Xia L."/>
            <person name="Li J."/>
            <person name="Zhao F."/>
            <person name="Cao W."/>
        </authorList>
    </citation>
    <scope>NUCLEOTIDE SEQUENCE</scope>
    <source>
        <strain evidence="1">Rmic-2018</strain>
        <tissue evidence="1">Larvae</tissue>
    </source>
</reference>
<protein>
    <submittedName>
        <fullName evidence="1">Uncharacterized protein</fullName>
    </submittedName>
</protein>
<dbReference type="Proteomes" id="UP000821866">
    <property type="component" value="Chromosome 4"/>
</dbReference>
<proteinExistence type="predicted"/>
<comment type="caution">
    <text evidence="1">The sequence shown here is derived from an EMBL/GenBank/DDBJ whole genome shotgun (WGS) entry which is preliminary data.</text>
</comment>
<dbReference type="EMBL" id="JABSTU010000006">
    <property type="protein sequence ID" value="KAH8029004.1"/>
    <property type="molecule type" value="Genomic_DNA"/>
</dbReference>
<sequence length="168" mass="18107">MSTEAPVAAAEVKGPPYGKNTVTRFPANVKKRLANASRLPYLPREHFRIIVRPRGRLNVKNTSNVRISQALTTAVYLSAADITDDIICPNAMLSVVVISTLSQANAKANASLEAITVNNTVYKVNSGITAADNTTKGIVRNIDTEADDEELTRLLIQSTNPTVLKCGE</sequence>
<organism evidence="1 2">
    <name type="scientific">Rhipicephalus microplus</name>
    <name type="common">Cattle tick</name>
    <name type="synonym">Boophilus microplus</name>
    <dbReference type="NCBI Taxonomy" id="6941"/>
    <lineage>
        <taxon>Eukaryota</taxon>
        <taxon>Metazoa</taxon>
        <taxon>Ecdysozoa</taxon>
        <taxon>Arthropoda</taxon>
        <taxon>Chelicerata</taxon>
        <taxon>Arachnida</taxon>
        <taxon>Acari</taxon>
        <taxon>Parasitiformes</taxon>
        <taxon>Ixodida</taxon>
        <taxon>Ixodoidea</taxon>
        <taxon>Ixodidae</taxon>
        <taxon>Rhipicephalinae</taxon>
        <taxon>Rhipicephalus</taxon>
        <taxon>Boophilus</taxon>
    </lineage>
</organism>
<dbReference type="AlphaFoldDB" id="A0A9J6E3Y1"/>
<keyword evidence="2" id="KW-1185">Reference proteome</keyword>
<gene>
    <name evidence="1" type="ORF">HPB51_021908</name>
</gene>